<feature type="region of interest" description="Disordered" evidence="1">
    <location>
        <begin position="28"/>
        <end position="62"/>
    </location>
</feature>
<evidence type="ECO:0000313" key="2">
    <source>
        <dbReference type="EMBL" id="GMN33710.1"/>
    </source>
</evidence>
<name>A0AA87ZIU3_FICCA</name>
<evidence type="ECO:0000313" key="3">
    <source>
        <dbReference type="Proteomes" id="UP001187192"/>
    </source>
</evidence>
<reference evidence="2" key="1">
    <citation type="submission" date="2023-07" db="EMBL/GenBank/DDBJ databases">
        <title>draft genome sequence of fig (Ficus carica).</title>
        <authorList>
            <person name="Takahashi T."/>
            <person name="Nishimura K."/>
        </authorList>
    </citation>
    <scope>NUCLEOTIDE SEQUENCE</scope>
</reference>
<sequence>MKAKDTALWTKIVGGEEALSQLTKQCLKISSTPQHQDQDIDDDDDGDRGDQKAAEPRSKRKRTHLDLEKTAVFLCPNILCPQSETGLGFLDRNSRRHHELHCTYQIDHKETNKDQTADISLVDDHHDEKVLSVSDWLNMELAKENMDNTTLMKESGDWGDIIKSLASDEEEGFRIESEISGLNGRPILQEITPDVNEQDDQQNMSTSVWDMGYEMYEDE</sequence>
<keyword evidence="3" id="KW-1185">Reference proteome</keyword>
<organism evidence="2 3">
    <name type="scientific">Ficus carica</name>
    <name type="common">Common fig</name>
    <dbReference type="NCBI Taxonomy" id="3494"/>
    <lineage>
        <taxon>Eukaryota</taxon>
        <taxon>Viridiplantae</taxon>
        <taxon>Streptophyta</taxon>
        <taxon>Embryophyta</taxon>
        <taxon>Tracheophyta</taxon>
        <taxon>Spermatophyta</taxon>
        <taxon>Magnoliopsida</taxon>
        <taxon>eudicotyledons</taxon>
        <taxon>Gunneridae</taxon>
        <taxon>Pentapetalae</taxon>
        <taxon>rosids</taxon>
        <taxon>fabids</taxon>
        <taxon>Rosales</taxon>
        <taxon>Moraceae</taxon>
        <taxon>Ficeae</taxon>
        <taxon>Ficus</taxon>
    </lineage>
</organism>
<dbReference type="EMBL" id="BTGU01000004">
    <property type="protein sequence ID" value="GMN33710.1"/>
    <property type="molecule type" value="Genomic_DNA"/>
</dbReference>
<evidence type="ECO:0000256" key="1">
    <source>
        <dbReference type="SAM" id="MobiDB-lite"/>
    </source>
</evidence>
<protein>
    <submittedName>
        <fullName evidence="2">Uncharacterized protein</fullName>
    </submittedName>
</protein>
<proteinExistence type="predicted"/>
<dbReference type="AlphaFoldDB" id="A0AA87ZIU3"/>
<comment type="caution">
    <text evidence="2">The sequence shown here is derived from an EMBL/GenBank/DDBJ whole genome shotgun (WGS) entry which is preliminary data.</text>
</comment>
<feature type="compositionally biased region" description="Basic and acidic residues" evidence="1">
    <location>
        <begin position="48"/>
        <end position="57"/>
    </location>
</feature>
<dbReference type="Proteomes" id="UP001187192">
    <property type="component" value="Unassembled WGS sequence"/>
</dbReference>
<gene>
    <name evidence="2" type="ORF">TIFTF001_004300</name>
</gene>
<accession>A0AA87ZIU3</accession>